<keyword evidence="7 8" id="KW-0472">Membrane</keyword>
<evidence type="ECO:0000256" key="2">
    <source>
        <dbReference type="ARBA" id="ARBA00007776"/>
    </source>
</evidence>
<gene>
    <name evidence="9" type="primary">mreD</name>
    <name evidence="9" type="ORF">EJE83_04620</name>
    <name evidence="10" type="ORF">PAP18089_00448</name>
</gene>
<dbReference type="OrthoDB" id="5297408at2"/>
<name>A0A0B5FF30_9BURK</name>
<comment type="subcellular location">
    <subcellularLocation>
        <location evidence="1">Cell membrane</location>
        <topology evidence="1">Multi-pass membrane protein</topology>
    </subcellularLocation>
</comment>
<evidence type="ECO:0000256" key="7">
    <source>
        <dbReference type="ARBA" id="ARBA00023136"/>
    </source>
</evidence>
<evidence type="ECO:0000256" key="5">
    <source>
        <dbReference type="ARBA" id="ARBA00022960"/>
    </source>
</evidence>
<dbReference type="Proteomes" id="UP000270216">
    <property type="component" value="Unassembled WGS sequence"/>
</dbReference>
<keyword evidence="11" id="KW-1185">Reference proteome</keyword>
<dbReference type="AlphaFoldDB" id="A0A0B5FF30"/>
<dbReference type="GeneID" id="47016890"/>
<dbReference type="RefSeq" id="WP_010805639.1">
    <property type="nucleotide sequence ID" value="NZ_CABPSX010000001.1"/>
</dbReference>
<dbReference type="GO" id="GO:0008360">
    <property type="term" value="P:regulation of cell shape"/>
    <property type="evidence" value="ECO:0007669"/>
    <property type="project" value="UniProtKB-KW"/>
</dbReference>
<dbReference type="GeneID" id="300404341"/>
<organism evidence="10 12">
    <name type="scientific">Pandoraea apista</name>
    <dbReference type="NCBI Taxonomy" id="93218"/>
    <lineage>
        <taxon>Bacteria</taxon>
        <taxon>Pseudomonadati</taxon>
        <taxon>Pseudomonadota</taxon>
        <taxon>Betaproteobacteria</taxon>
        <taxon>Burkholderiales</taxon>
        <taxon>Burkholderiaceae</taxon>
        <taxon>Pandoraea</taxon>
    </lineage>
</organism>
<dbReference type="KEGG" id="papi:SG18_09840"/>
<dbReference type="STRING" id="93218.XM39_10040"/>
<reference evidence="9 11" key="1">
    <citation type="submission" date="2018-12" db="EMBL/GenBank/DDBJ databases">
        <title>Whole genome sequence of a Pandoraea apista isolate from a patient with cystic fibrosis.</title>
        <authorList>
            <person name="Kenna D.T."/>
            <person name="Turton J.F."/>
        </authorList>
    </citation>
    <scope>NUCLEOTIDE SEQUENCE [LARGE SCALE GENOMIC DNA]</scope>
    <source>
        <strain evidence="9 11">Pa13324</strain>
    </source>
</reference>
<dbReference type="InterPro" id="IPR026034">
    <property type="entry name" value="MreD_proteobac"/>
</dbReference>
<dbReference type="EMBL" id="RWHX01000004">
    <property type="protein sequence ID" value="RSK85277.1"/>
    <property type="molecule type" value="Genomic_DNA"/>
</dbReference>
<proteinExistence type="inferred from homology"/>
<evidence type="ECO:0000256" key="8">
    <source>
        <dbReference type="SAM" id="Phobius"/>
    </source>
</evidence>
<evidence type="ECO:0000313" key="9">
    <source>
        <dbReference type="EMBL" id="RSK85277.1"/>
    </source>
</evidence>
<comment type="similarity">
    <text evidence="2">Belongs to the MreD family.</text>
</comment>
<evidence type="ECO:0000313" key="11">
    <source>
        <dbReference type="Proteomes" id="UP000270216"/>
    </source>
</evidence>
<feature type="transmembrane region" description="Helical" evidence="8">
    <location>
        <begin position="135"/>
        <end position="156"/>
    </location>
</feature>
<evidence type="ECO:0000256" key="3">
    <source>
        <dbReference type="ARBA" id="ARBA00022475"/>
    </source>
</evidence>
<dbReference type="PANTHER" id="PTHR37484">
    <property type="entry name" value="ROD SHAPE-DETERMINING PROTEIN MRED"/>
    <property type="match status" value="1"/>
</dbReference>
<evidence type="ECO:0000256" key="4">
    <source>
        <dbReference type="ARBA" id="ARBA00022692"/>
    </source>
</evidence>
<evidence type="ECO:0000313" key="12">
    <source>
        <dbReference type="Proteomes" id="UP000364291"/>
    </source>
</evidence>
<dbReference type="NCBIfam" id="TIGR03426">
    <property type="entry name" value="shape_MreD"/>
    <property type="match status" value="1"/>
</dbReference>
<dbReference type="PANTHER" id="PTHR37484:SF1">
    <property type="entry name" value="ROD SHAPE-DETERMINING PROTEIN MRED"/>
    <property type="match status" value="1"/>
</dbReference>
<sequence>MSRPQYILLPVNPYFIALSLVVAFLVNLMPWGHAPAMPDFVALVLMFWNIHQPRKVGMGVAFLVGLLMDVHNAGLLGEHALAYTLLSYGAIMIHRRVLFFTLLGQALTVLPLLLLAHVVPFIIRLATGAAFPGWWPLAASFVEALLWPVISILLLAPQKRAVDRDDTRPI</sequence>
<reference evidence="10 12" key="2">
    <citation type="submission" date="2019-08" db="EMBL/GenBank/DDBJ databases">
        <authorList>
            <person name="Peeters C."/>
        </authorList>
    </citation>
    <scope>NUCLEOTIDE SEQUENCE [LARGE SCALE GENOMIC DNA]</scope>
    <source>
        <strain evidence="10 12">LMG 18089</strain>
    </source>
</reference>
<dbReference type="InterPro" id="IPR007227">
    <property type="entry name" value="Cell_shape_determining_MreD"/>
</dbReference>
<dbReference type="EMBL" id="CABPSX010000001">
    <property type="protein sequence ID" value="VVG69492.1"/>
    <property type="molecule type" value="Genomic_DNA"/>
</dbReference>
<keyword evidence="6 8" id="KW-1133">Transmembrane helix</keyword>
<accession>A0A0B5FF30</accession>
<keyword evidence="4 8" id="KW-0812">Transmembrane</keyword>
<feature type="transmembrane region" description="Helical" evidence="8">
    <location>
        <begin position="6"/>
        <end position="26"/>
    </location>
</feature>
<protein>
    <submittedName>
        <fullName evidence="10">Rod shape-determining protein MreD</fullName>
    </submittedName>
</protein>
<evidence type="ECO:0000256" key="1">
    <source>
        <dbReference type="ARBA" id="ARBA00004651"/>
    </source>
</evidence>
<evidence type="ECO:0000256" key="6">
    <source>
        <dbReference type="ARBA" id="ARBA00022989"/>
    </source>
</evidence>
<feature type="transmembrane region" description="Helical" evidence="8">
    <location>
        <begin position="56"/>
        <end position="76"/>
    </location>
</feature>
<keyword evidence="3" id="KW-1003">Cell membrane</keyword>
<dbReference type="Pfam" id="PF04093">
    <property type="entry name" value="MreD"/>
    <property type="match status" value="1"/>
</dbReference>
<dbReference type="Proteomes" id="UP000364291">
    <property type="component" value="Unassembled WGS sequence"/>
</dbReference>
<dbReference type="GO" id="GO:0005886">
    <property type="term" value="C:plasma membrane"/>
    <property type="evidence" value="ECO:0007669"/>
    <property type="project" value="UniProtKB-SubCell"/>
</dbReference>
<feature type="transmembrane region" description="Helical" evidence="8">
    <location>
        <begin position="97"/>
        <end position="123"/>
    </location>
</feature>
<keyword evidence="5" id="KW-0133">Cell shape</keyword>
<evidence type="ECO:0000313" key="10">
    <source>
        <dbReference type="EMBL" id="VVG69492.1"/>
    </source>
</evidence>
<dbReference type="PIRSF" id="PIRSF018472">
    <property type="entry name" value="MreD_proteobac"/>
    <property type="match status" value="1"/>
</dbReference>